<evidence type="ECO:0000259" key="1">
    <source>
        <dbReference type="Pfam" id="PF02625"/>
    </source>
</evidence>
<dbReference type="InterPro" id="IPR003777">
    <property type="entry name" value="XdhC_CoxI"/>
</dbReference>
<feature type="domain" description="XdhC- CoxI" evidence="1">
    <location>
        <begin position="14"/>
        <end position="68"/>
    </location>
</feature>
<dbReference type="InterPro" id="IPR036291">
    <property type="entry name" value="NAD(P)-bd_dom_sf"/>
</dbReference>
<dbReference type="NCBIfam" id="TIGR02964">
    <property type="entry name" value="xanthine_xdhC"/>
    <property type="match status" value="1"/>
</dbReference>
<gene>
    <name evidence="3" type="primary">xdhC</name>
    <name evidence="3" type="ORF">DZC30_05605</name>
</gene>
<dbReference type="PANTHER" id="PTHR30388">
    <property type="entry name" value="ALDEHYDE OXIDOREDUCTASE MOLYBDENUM COFACTOR ASSEMBLY PROTEIN"/>
    <property type="match status" value="1"/>
</dbReference>
<dbReference type="Pfam" id="PF13478">
    <property type="entry name" value="XdhC_C"/>
    <property type="match status" value="1"/>
</dbReference>
<keyword evidence="4" id="KW-1185">Reference proteome</keyword>
<reference evidence="3 4" key="1">
    <citation type="submission" date="2018-08" db="EMBL/GenBank/DDBJ databases">
        <title>Comamonas testosteroni strain SWCO2.</title>
        <authorList>
            <person name="Jiang N."/>
            <person name="Zhang X.Z."/>
        </authorList>
    </citation>
    <scope>NUCLEOTIDE SEQUENCE [LARGE SCALE GENOMIC DNA]</scope>
    <source>
        <strain evidence="3 4">SWCO2</strain>
    </source>
</reference>
<dbReference type="InterPro" id="IPR052698">
    <property type="entry name" value="MoCofactor_Util/Proc"/>
</dbReference>
<dbReference type="Gene3D" id="3.40.50.720">
    <property type="entry name" value="NAD(P)-binding Rossmann-like Domain"/>
    <property type="match status" value="1"/>
</dbReference>
<sequence>MWSETYEKILSRLEREPLCWVQVRSTRGSVPREQGAWMAVFADEVLGTIGGGHLEWQAIAQARQLLAQWGRQSEQGSQGDQSRNHTQRYALGPSLGQCCGGALELDYSFFDSNMCNQIKDYMPIPPNCVALFGAGHVGHALVRILRSLPYRVIWVDSRDAVFPAQEQMGVQCEHSDPVQAAVDELPPQTQVLIMSFSHAEDLEVVAQCLKRQRERGDLPFIGLIGSKTKWATFSRRLRERGFSDAELAQITCPIGVPGITGKQPEVIAVAVVAQLLQQLPKD</sequence>
<dbReference type="PANTHER" id="PTHR30388:SF6">
    <property type="entry name" value="XANTHINE DEHYDROGENASE SUBUNIT A-RELATED"/>
    <property type="match status" value="1"/>
</dbReference>
<protein>
    <submittedName>
        <fullName evidence="3">Xanthine dehydrogenase accessory protein XdhC</fullName>
    </submittedName>
</protein>
<dbReference type="EMBL" id="QURR01000004">
    <property type="protein sequence ID" value="RGE46230.1"/>
    <property type="molecule type" value="Genomic_DNA"/>
</dbReference>
<comment type="caution">
    <text evidence="3">The sequence shown here is derived from an EMBL/GenBank/DDBJ whole genome shotgun (WGS) entry which is preliminary data.</text>
</comment>
<accession>A0A373FQ20</accession>
<dbReference type="Proteomes" id="UP000261948">
    <property type="component" value="Unassembled WGS sequence"/>
</dbReference>
<dbReference type="Pfam" id="PF02625">
    <property type="entry name" value="XdhC_CoxI"/>
    <property type="match status" value="1"/>
</dbReference>
<evidence type="ECO:0000313" key="4">
    <source>
        <dbReference type="Proteomes" id="UP000261948"/>
    </source>
</evidence>
<dbReference type="InterPro" id="IPR014308">
    <property type="entry name" value="Xanthine_DH_XdhC"/>
</dbReference>
<evidence type="ECO:0000313" key="3">
    <source>
        <dbReference type="EMBL" id="RGE46230.1"/>
    </source>
</evidence>
<proteinExistence type="predicted"/>
<evidence type="ECO:0000259" key="2">
    <source>
        <dbReference type="Pfam" id="PF13478"/>
    </source>
</evidence>
<dbReference type="InterPro" id="IPR027051">
    <property type="entry name" value="XdhC_Rossmann_dom"/>
</dbReference>
<feature type="domain" description="XdhC Rossmann" evidence="2">
    <location>
        <begin position="130"/>
        <end position="275"/>
    </location>
</feature>
<dbReference type="SUPFAM" id="SSF51735">
    <property type="entry name" value="NAD(P)-binding Rossmann-fold domains"/>
    <property type="match status" value="1"/>
</dbReference>
<name>A0A373FQ20_COMTE</name>
<dbReference type="AlphaFoldDB" id="A0A373FQ20"/>
<organism evidence="3 4">
    <name type="scientific">Comamonas testosteroni</name>
    <name type="common">Pseudomonas testosteroni</name>
    <dbReference type="NCBI Taxonomy" id="285"/>
    <lineage>
        <taxon>Bacteria</taxon>
        <taxon>Pseudomonadati</taxon>
        <taxon>Pseudomonadota</taxon>
        <taxon>Betaproteobacteria</taxon>
        <taxon>Burkholderiales</taxon>
        <taxon>Comamonadaceae</taxon>
        <taxon>Comamonas</taxon>
    </lineage>
</organism>
<dbReference type="OrthoDB" id="61481at2"/>